<reference evidence="2 3" key="1">
    <citation type="submission" date="2019-03" db="EMBL/GenBank/DDBJ databases">
        <title>Genomic Encyclopedia of Type Strains, Phase IV (KMG-IV): sequencing the most valuable type-strain genomes for metagenomic binning, comparative biology and taxonomic classification.</title>
        <authorList>
            <person name="Goeker M."/>
        </authorList>
    </citation>
    <scope>NUCLEOTIDE SEQUENCE [LARGE SCALE GENOMIC DNA]</scope>
    <source>
        <strain evidence="2 3">DSM 15534</strain>
    </source>
</reference>
<dbReference type="OrthoDB" id="5690345at2"/>
<organism evidence="2 3">
    <name type="scientific">Volucribacter psittacicida</name>
    <dbReference type="NCBI Taxonomy" id="203482"/>
    <lineage>
        <taxon>Bacteria</taxon>
        <taxon>Pseudomonadati</taxon>
        <taxon>Pseudomonadota</taxon>
        <taxon>Gammaproteobacteria</taxon>
        <taxon>Pasteurellales</taxon>
        <taxon>Pasteurellaceae</taxon>
        <taxon>Volucribacter</taxon>
    </lineage>
</organism>
<gene>
    <name evidence="2" type="ORF">EV694_1541</name>
</gene>
<evidence type="ECO:0000313" key="3">
    <source>
        <dbReference type="Proteomes" id="UP000294702"/>
    </source>
</evidence>
<keyword evidence="1" id="KW-0812">Transmembrane</keyword>
<keyword evidence="1" id="KW-1133">Transmembrane helix</keyword>
<sequence>MYKGITLLEILLTLFIFSLLWLNVPTLWHSLTDYLVLHKEQQRLKLFLQQVQYYTSSNNEIWLLLANRQLSQQHWCLTAQPRDQPLCDCLLPQYCPQSVNAYFYYPYFPQRSMLISQQYYPIEITRINGIRHTFATACFALQVGERQILFSLFNVGSIRLKENDRLSACVKGE</sequence>
<name>A0A4V2PBN3_9PAST</name>
<comment type="caution">
    <text evidence="2">The sequence shown here is derived from an EMBL/GenBank/DDBJ whole genome shotgun (WGS) entry which is preliminary data.</text>
</comment>
<dbReference type="AlphaFoldDB" id="A0A4V2PBN3"/>
<dbReference type="EMBL" id="SMFT01000003">
    <property type="protein sequence ID" value="TCJ97945.1"/>
    <property type="molecule type" value="Genomic_DNA"/>
</dbReference>
<evidence type="ECO:0000256" key="1">
    <source>
        <dbReference type="SAM" id="Phobius"/>
    </source>
</evidence>
<protein>
    <submittedName>
        <fullName evidence="2">Prepilin peptidase dependent protein A</fullName>
    </submittedName>
</protein>
<evidence type="ECO:0000313" key="2">
    <source>
        <dbReference type="EMBL" id="TCJ97945.1"/>
    </source>
</evidence>
<dbReference type="RefSeq" id="WP_132691128.1">
    <property type="nucleotide sequence ID" value="NZ_SMFT01000003.1"/>
</dbReference>
<dbReference type="Proteomes" id="UP000294702">
    <property type="component" value="Unassembled WGS sequence"/>
</dbReference>
<keyword evidence="3" id="KW-1185">Reference proteome</keyword>
<keyword evidence="1" id="KW-0472">Membrane</keyword>
<proteinExistence type="predicted"/>
<feature type="transmembrane region" description="Helical" evidence="1">
    <location>
        <begin position="7"/>
        <end position="28"/>
    </location>
</feature>
<accession>A0A4V2PBN3</accession>